<feature type="domain" description="ABC transporter" evidence="12">
    <location>
        <begin position="43"/>
        <end position="282"/>
    </location>
</feature>
<evidence type="ECO:0000256" key="11">
    <source>
        <dbReference type="SAM" id="MobiDB-lite"/>
    </source>
</evidence>
<evidence type="ECO:0000256" key="7">
    <source>
        <dbReference type="ARBA" id="ARBA00022840"/>
    </source>
</evidence>
<dbReference type="SUPFAM" id="SSF52540">
    <property type="entry name" value="P-loop containing nucleoside triphosphate hydrolases"/>
    <property type="match status" value="1"/>
</dbReference>
<keyword evidence="14" id="KW-1185">Reference proteome</keyword>
<comment type="similarity">
    <text evidence="2">Belongs to the ABC transporter superfamily.</text>
</comment>
<dbReference type="GO" id="GO:0006865">
    <property type="term" value="P:amino acid transport"/>
    <property type="evidence" value="ECO:0007669"/>
    <property type="project" value="UniProtKB-KW"/>
</dbReference>
<dbReference type="InterPro" id="IPR017871">
    <property type="entry name" value="ABC_transporter-like_CS"/>
</dbReference>
<dbReference type="Gene3D" id="3.40.50.300">
    <property type="entry name" value="P-loop containing nucleotide triphosphate hydrolases"/>
    <property type="match status" value="1"/>
</dbReference>
<comment type="function">
    <text evidence="1">Part of the ABC transporter FtsEX involved in cellular division. Important for assembly or stability of the septal ring.</text>
</comment>
<dbReference type="GO" id="GO:0005886">
    <property type="term" value="C:plasma membrane"/>
    <property type="evidence" value="ECO:0007669"/>
    <property type="project" value="UniProtKB-ARBA"/>
</dbReference>
<dbReference type="InterPro" id="IPR050086">
    <property type="entry name" value="MetN_ABC_transporter-like"/>
</dbReference>
<evidence type="ECO:0000256" key="2">
    <source>
        <dbReference type="ARBA" id="ARBA00005417"/>
    </source>
</evidence>
<dbReference type="CDD" id="cd03258">
    <property type="entry name" value="ABC_MetN_methionine_transporter"/>
    <property type="match status" value="1"/>
</dbReference>
<protein>
    <recommendedName>
        <fullName evidence="3">Cell division ATP-binding protein FtsE</fullName>
    </recommendedName>
</protein>
<organism evidence="13 14">
    <name type="scientific">Rhizobium hainanense</name>
    <dbReference type="NCBI Taxonomy" id="52131"/>
    <lineage>
        <taxon>Bacteria</taxon>
        <taxon>Pseudomonadati</taxon>
        <taxon>Pseudomonadota</taxon>
        <taxon>Alphaproteobacteria</taxon>
        <taxon>Hyphomicrobiales</taxon>
        <taxon>Rhizobiaceae</taxon>
        <taxon>Rhizobium/Agrobacterium group</taxon>
        <taxon>Rhizobium</taxon>
    </lineage>
</organism>
<keyword evidence="5" id="KW-1003">Cell membrane</keyword>
<dbReference type="Gene3D" id="3.30.70.260">
    <property type="match status" value="1"/>
</dbReference>
<dbReference type="AlphaFoldDB" id="A0A1C3VJP8"/>
<evidence type="ECO:0000256" key="1">
    <source>
        <dbReference type="ARBA" id="ARBA00002579"/>
    </source>
</evidence>
<evidence type="ECO:0000256" key="6">
    <source>
        <dbReference type="ARBA" id="ARBA00022741"/>
    </source>
</evidence>
<keyword evidence="6" id="KW-0547">Nucleotide-binding</keyword>
<dbReference type="OrthoDB" id="9802264at2"/>
<evidence type="ECO:0000256" key="3">
    <source>
        <dbReference type="ARBA" id="ARBA00020019"/>
    </source>
</evidence>
<keyword evidence="10" id="KW-0472">Membrane</keyword>
<dbReference type="RefSeq" id="WP_075854582.1">
    <property type="nucleotide sequence ID" value="NZ_FMAC01000006.1"/>
</dbReference>
<reference evidence="14" key="1">
    <citation type="submission" date="2016-08" db="EMBL/GenBank/DDBJ databases">
        <authorList>
            <person name="Varghese N."/>
            <person name="Submissions Spin"/>
        </authorList>
    </citation>
    <scope>NUCLEOTIDE SEQUENCE [LARGE SCALE GENOMIC DNA]</scope>
    <source>
        <strain evidence="14">CCBAU 57015</strain>
    </source>
</reference>
<keyword evidence="4" id="KW-0813">Transport</keyword>
<dbReference type="GO" id="GO:0016887">
    <property type="term" value="F:ATP hydrolysis activity"/>
    <property type="evidence" value="ECO:0007669"/>
    <property type="project" value="InterPro"/>
</dbReference>
<dbReference type="SMART" id="SM00382">
    <property type="entry name" value="AAA"/>
    <property type="match status" value="1"/>
</dbReference>
<dbReference type="InterPro" id="IPR003593">
    <property type="entry name" value="AAA+_ATPase"/>
</dbReference>
<dbReference type="PANTHER" id="PTHR43166:SF30">
    <property type="entry name" value="METHIONINE IMPORT ATP-BINDING PROTEIN METN"/>
    <property type="match status" value="1"/>
</dbReference>
<dbReference type="InterPro" id="IPR045865">
    <property type="entry name" value="ACT-like_dom_sf"/>
</dbReference>
<dbReference type="PROSITE" id="PS00211">
    <property type="entry name" value="ABC_TRANSPORTER_1"/>
    <property type="match status" value="1"/>
</dbReference>
<evidence type="ECO:0000256" key="4">
    <source>
        <dbReference type="ARBA" id="ARBA00022448"/>
    </source>
</evidence>
<keyword evidence="7 13" id="KW-0067">ATP-binding</keyword>
<dbReference type="GO" id="GO:0005524">
    <property type="term" value="F:ATP binding"/>
    <property type="evidence" value="ECO:0007669"/>
    <property type="project" value="UniProtKB-KW"/>
</dbReference>
<evidence type="ECO:0000313" key="14">
    <source>
        <dbReference type="Proteomes" id="UP000186228"/>
    </source>
</evidence>
<dbReference type="FunFam" id="3.40.50.300:FF:000056">
    <property type="entry name" value="Cell division ATP-binding protein FtsE"/>
    <property type="match status" value="1"/>
</dbReference>
<evidence type="ECO:0000256" key="5">
    <source>
        <dbReference type="ARBA" id="ARBA00022475"/>
    </source>
</evidence>
<keyword evidence="8" id="KW-1278">Translocase</keyword>
<evidence type="ECO:0000256" key="9">
    <source>
        <dbReference type="ARBA" id="ARBA00022970"/>
    </source>
</evidence>
<dbReference type="Pfam" id="PF00005">
    <property type="entry name" value="ABC_tran"/>
    <property type="match status" value="1"/>
</dbReference>
<dbReference type="InterPro" id="IPR003439">
    <property type="entry name" value="ABC_transporter-like_ATP-bd"/>
</dbReference>
<evidence type="ECO:0000256" key="10">
    <source>
        <dbReference type="ARBA" id="ARBA00023136"/>
    </source>
</evidence>
<dbReference type="Proteomes" id="UP000186228">
    <property type="component" value="Unassembled WGS sequence"/>
</dbReference>
<dbReference type="Pfam" id="PF09383">
    <property type="entry name" value="NIL"/>
    <property type="match status" value="1"/>
</dbReference>
<dbReference type="PROSITE" id="PS50893">
    <property type="entry name" value="ABC_TRANSPORTER_2"/>
    <property type="match status" value="1"/>
</dbReference>
<name>A0A1C3VJP8_9HYPH</name>
<dbReference type="PANTHER" id="PTHR43166">
    <property type="entry name" value="AMINO ACID IMPORT ATP-BINDING PROTEIN"/>
    <property type="match status" value="1"/>
</dbReference>
<accession>A0A1C3VJP8</accession>
<dbReference type="InterPro" id="IPR027417">
    <property type="entry name" value="P-loop_NTPase"/>
</dbReference>
<proteinExistence type="inferred from homology"/>
<feature type="region of interest" description="Disordered" evidence="11">
    <location>
        <begin position="12"/>
        <end position="36"/>
    </location>
</feature>
<dbReference type="STRING" id="52131.GA0061100_106267"/>
<dbReference type="InterPro" id="IPR041701">
    <property type="entry name" value="MetN_ABC"/>
</dbReference>
<dbReference type="EMBL" id="FMAC01000006">
    <property type="protein sequence ID" value="SCB27928.1"/>
    <property type="molecule type" value="Genomic_DNA"/>
</dbReference>
<gene>
    <name evidence="13" type="ORF">GA0061100_106267</name>
</gene>
<dbReference type="InterPro" id="IPR018449">
    <property type="entry name" value="NIL_domain"/>
</dbReference>
<sequence length="387" mass="41792">MAELIERVRRDLEPSAVPSGGHASQRAAVVGDEPRPGSSAGSVAFEGVEKVYSSLAGPVHALRGISLDVPAGAIYGIIGRSGAGKSSLLRTINRLEKPTGGRVLVDGQDISVLDEDALVALRRRIGMIFQHFNLLSAKTVWGNVALPLIVAGVPRRQIEERVAEVLSLVGLEGKERAYPSRLSGGQKQRVGIARALVHRPEILLCDEATSALDPETTLSILGLLKDINRSLKLTIILITHEMSVIREICDHVLVLEQGEIAEAGPVWRIFGNPQHPATQAQLRPLNRDIPEDIAKHLRSSPRDEHSETILELAYTGEHGLEPDLSRIASATGASVRLLQSSLDRIQGRVHGRLLIAARRVAGETMLPAQFAGLAHQARILGYVDHDV</sequence>
<evidence type="ECO:0000313" key="13">
    <source>
        <dbReference type="EMBL" id="SCB27928.1"/>
    </source>
</evidence>
<keyword evidence="9" id="KW-0029">Amino-acid transport</keyword>
<dbReference type="SUPFAM" id="SSF55021">
    <property type="entry name" value="ACT-like"/>
    <property type="match status" value="1"/>
</dbReference>
<evidence type="ECO:0000259" key="12">
    <source>
        <dbReference type="PROSITE" id="PS50893"/>
    </source>
</evidence>
<evidence type="ECO:0000256" key="8">
    <source>
        <dbReference type="ARBA" id="ARBA00022967"/>
    </source>
</evidence>